<dbReference type="Proteomes" id="UP001601197">
    <property type="component" value="Unassembled WGS sequence"/>
</dbReference>
<dbReference type="EMBL" id="JBIAFJ010000004">
    <property type="protein sequence ID" value="MFE9169458.1"/>
    <property type="molecule type" value="Genomic_DNA"/>
</dbReference>
<keyword evidence="2" id="KW-1185">Reference proteome</keyword>
<evidence type="ECO:0000313" key="2">
    <source>
        <dbReference type="Proteomes" id="UP001601197"/>
    </source>
</evidence>
<sequence>MTDEALTPEGGEHFVQTDQEIGPWRVVMLWPLDSEGGGPRSIQIEPTEEADSQEVARGITTTVLRKVDIAAAAQQAAEFKPWARLAREATRGPREQDIEQFQQGLAALPAGLSDEYLAVISNLYVHFVEEGQRAPVREMEIWTGTKQPTLKGHLRAARQRGFLTKVEGKAGGRLTEKTIKILEGMKVGEGSQEV</sequence>
<name>A0ABW6KS99_9ACTN</name>
<organism evidence="1 2">
    <name type="scientific">Streptomyces kebangsaanensis</name>
    <dbReference type="NCBI Taxonomy" id="864058"/>
    <lineage>
        <taxon>Bacteria</taxon>
        <taxon>Bacillati</taxon>
        <taxon>Actinomycetota</taxon>
        <taxon>Actinomycetes</taxon>
        <taxon>Kitasatosporales</taxon>
        <taxon>Streptomycetaceae</taxon>
        <taxon>Streptomyces</taxon>
    </lineage>
</organism>
<gene>
    <name evidence="1" type="ORF">ACFYNZ_08005</name>
</gene>
<dbReference type="RefSeq" id="WP_388344590.1">
    <property type="nucleotide sequence ID" value="NZ_JBIAFJ010000004.1"/>
</dbReference>
<reference evidence="1 2" key="1">
    <citation type="submission" date="2024-10" db="EMBL/GenBank/DDBJ databases">
        <title>The Natural Products Discovery Center: Release of the First 8490 Sequenced Strains for Exploring Actinobacteria Biosynthetic Diversity.</title>
        <authorList>
            <person name="Kalkreuter E."/>
            <person name="Kautsar S.A."/>
            <person name="Yang D."/>
            <person name="Bader C.D."/>
            <person name="Teijaro C.N."/>
            <person name="Fluegel L."/>
            <person name="Davis C.M."/>
            <person name="Simpson J.R."/>
            <person name="Lauterbach L."/>
            <person name="Steele A.D."/>
            <person name="Gui C."/>
            <person name="Meng S."/>
            <person name="Li G."/>
            <person name="Viehrig K."/>
            <person name="Ye F."/>
            <person name="Su P."/>
            <person name="Kiefer A.F."/>
            <person name="Nichols A."/>
            <person name="Cepeda A.J."/>
            <person name="Yan W."/>
            <person name="Fan B."/>
            <person name="Jiang Y."/>
            <person name="Adhikari A."/>
            <person name="Zheng C.-J."/>
            <person name="Schuster L."/>
            <person name="Cowan T.M."/>
            <person name="Smanski M.J."/>
            <person name="Chevrette M.G."/>
            <person name="De Carvalho L.P.S."/>
            <person name="Shen B."/>
        </authorList>
    </citation>
    <scope>NUCLEOTIDE SEQUENCE [LARGE SCALE GENOMIC DNA]</scope>
    <source>
        <strain evidence="1 2">NPDC007147</strain>
    </source>
</reference>
<proteinExistence type="predicted"/>
<accession>A0ABW6KS99</accession>
<comment type="caution">
    <text evidence="1">The sequence shown here is derived from an EMBL/GenBank/DDBJ whole genome shotgun (WGS) entry which is preliminary data.</text>
</comment>
<protein>
    <submittedName>
        <fullName evidence="1">Uncharacterized protein</fullName>
    </submittedName>
</protein>
<evidence type="ECO:0000313" key="1">
    <source>
        <dbReference type="EMBL" id="MFE9169458.1"/>
    </source>
</evidence>